<organism evidence="1 2">
    <name type="scientific">Iris pallida</name>
    <name type="common">Sweet iris</name>
    <dbReference type="NCBI Taxonomy" id="29817"/>
    <lineage>
        <taxon>Eukaryota</taxon>
        <taxon>Viridiplantae</taxon>
        <taxon>Streptophyta</taxon>
        <taxon>Embryophyta</taxon>
        <taxon>Tracheophyta</taxon>
        <taxon>Spermatophyta</taxon>
        <taxon>Magnoliopsida</taxon>
        <taxon>Liliopsida</taxon>
        <taxon>Asparagales</taxon>
        <taxon>Iridaceae</taxon>
        <taxon>Iridoideae</taxon>
        <taxon>Irideae</taxon>
        <taxon>Iris</taxon>
    </lineage>
</organism>
<comment type="caution">
    <text evidence="1">The sequence shown here is derived from an EMBL/GenBank/DDBJ whole genome shotgun (WGS) entry which is preliminary data.</text>
</comment>
<keyword evidence="2" id="KW-1185">Reference proteome</keyword>
<dbReference type="AlphaFoldDB" id="A0AAX6F795"/>
<evidence type="ECO:0000313" key="1">
    <source>
        <dbReference type="EMBL" id="KAJ6812290.1"/>
    </source>
</evidence>
<reference evidence="1" key="2">
    <citation type="submission" date="2023-04" db="EMBL/GenBank/DDBJ databases">
        <authorList>
            <person name="Bruccoleri R.E."/>
            <person name="Oakeley E.J."/>
            <person name="Faust A.-M."/>
            <person name="Dessus-Babus S."/>
            <person name="Altorfer M."/>
            <person name="Burckhardt D."/>
            <person name="Oertli M."/>
            <person name="Naumann U."/>
            <person name="Petersen F."/>
            <person name="Wong J."/>
        </authorList>
    </citation>
    <scope>NUCLEOTIDE SEQUENCE</scope>
    <source>
        <strain evidence="1">GSM-AAB239-AS_SAM_17_03QT</strain>
        <tissue evidence="1">Leaf</tissue>
    </source>
</reference>
<evidence type="ECO:0000313" key="2">
    <source>
        <dbReference type="Proteomes" id="UP001140949"/>
    </source>
</evidence>
<name>A0AAX6F795_IRIPA</name>
<proteinExistence type="predicted"/>
<accession>A0AAX6F795</accession>
<dbReference type="EMBL" id="JANAVB010031217">
    <property type="protein sequence ID" value="KAJ6812290.1"/>
    <property type="molecule type" value="Genomic_DNA"/>
</dbReference>
<protein>
    <submittedName>
        <fullName evidence="1">Uncharacterized protein</fullName>
    </submittedName>
</protein>
<sequence>MQRGARRHRCSPQAGARLFIGEEAHSGRRSKRGARVVEPVVADLRAMVLGGVYDDGSGGAGSGRSRVVHGWWHWRGTGGR</sequence>
<reference evidence="1" key="1">
    <citation type="journal article" date="2023" name="GigaByte">
        <title>Genome assembly of the bearded iris, Iris pallida Lam.</title>
        <authorList>
            <person name="Bruccoleri R.E."/>
            <person name="Oakeley E.J."/>
            <person name="Faust A.M.E."/>
            <person name="Altorfer M."/>
            <person name="Dessus-Babus S."/>
            <person name="Burckhardt D."/>
            <person name="Oertli M."/>
            <person name="Naumann U."/>
            <person name="Petersen F."/>
            <person name="Wong J."/>
        </authorList>
    </citation>
    <scope>NUCLEOTIDE SEQUENCE</scope>
    <source>
        <strain evidence="1">GSM-AAB239-AS_SAM_17_03QT</strain>
    </source>
</reference>
<gene>
    <name evidence="1" type="ORF">M6B38_149350</name>
</gene>
<dbReference type="Proteomes" id="UP001140949">
    <property type="component" value="Unassembled WGS sequence"/>
</dbReference>